<dbReference type="Proteomes" id="UP000319557">
    <property type="component" value="Chromosome"/>
</dbReference>
<dbReference type="GO" id="GO:0005524">
    <property type="term" value="F:ATP binding"/>
    <property type="evidence" value="ECO:0007669"/>
    <property type="project" value="UniProtKB-KW"/>
</dbReference>
<keyword evidence="4" id="KW-0804">Transcription</keyword>
<dbReference type="InterPro" id="IPR009057">
    <property type="entry name" value="Homeodomain-like_sf"/>
</dbReference>
<dbReference type="Gene3D" id="1.10.10.60">
    <property type="entry name" value="Homeodomain-like"/>
    <property type="match status" value="1"/>
</dbReference>
<dbReference type="Gene3D" id="3.30.450.20">
    <property type="entry name" value="PAS domain"/>
    <property type="match status" value="1"/>
</dbReference>
<keyword evidence="8" id="KW-1185">Reference proteome</keyword>
<dbReference type="InterPro" id="IPR027417">
    <property type="entry name" value="P-loop_NTPase"/>
</dbReference>
<dbReference type="InterPro" id="IPR002197">
    <property type="entry name" value="HTH_Fis"/>
</dbReference>
<dbReference type="Pfam" id="PF25601">
    <property type="entry name" value="AAA_lid_14"/>
    <property type="match status" value="1"/>
</dbReference>
<dbReference type="KEGG" id="ruv:EC9_01090"/>
<dbReference type="GO" id="GO:0043565">
    <property type="term" value="F:sequence-specific DNA binding"/>
    <property type="evidence" value="ECO:0007669"/>
    <property type="project" value="InterPro"/>
</dbReference>
<feature type="domain" description="Sigma-54 factor interaction" evidence="5">
    <location>
        <begin position="159"/>
        <end position="369"/>
    </location>
</feature>
<dbReference type="InterPro" id="IPR002078">
    <property type="entry name" value="Sigma_54_int"/>
</dbReference>
<dbReference type="Gene3D" id="1.10.8.60">
    <property type="match status" value="1"/>
</dbReference>
<dbReference type="InterPro" id="IPR000014">
    <property type="entry name" value="PAS"/>
</dbReference>
<proteinExistence type="predicted"/>
<dbReference type="RefSeq" id="WP_145341441.1">
    <property type="nucleotide sequence ID" value="NZ_CP036261.1"/>
</dbReference>
<accession>A0A517LTJ8</accession>
<dbReference type="SUPFAM" id="SSF46689">
    <property type="entry name" value="Homeodomain-like"/>
    <property type="match status" value="1"/>
</dbReference>
<dbReference type="Pfam" id="PF13188">
    <property type="entry name" value="PAS_8"/>
    <property type="match status" value="1"/>
</dbReference>
<dbReference type="PRINTS" id="PR01590">
    <property type="entry name" value="HTHFIS"/>
</dbReference>
<dbReference type="AlphaFoldDB" id="A0A517LTJ8"/>
<evidence type="ECO:0000313" key="7">
    <source>
        <dbReference type="EMBL" id="QDS85951.1"/>
    </source>
</evidence>
<dbReference type="SMART" id="SM00091">
    <property type="entry name" value="PAS"/>
    <property type="match status" value="1"/>
</dbReference>
<dbReference type="GO" id="GO:0006355">
    <property type="term" value="P:regulation of DNA-templated transcription"/>
    <property type="evidence" value="ECO:0007669"/>
    <property type="project" value="InterPro"/>
</dbReference>
<dbReference type="PROSITE" id="PS50112">
    <property type="entry name" value="PAS"/>
    <property type="match status" value="1"/>
</dbReference>
<name>A0A517LTJ8_9BACT</name>
<evidence type="ECO:0000259" key="5">
    <source>
        <dbReference type="PROSITE" id="PS50045"/>
    </source>
</evidence>
<dbReference type="PANTHER" id="PTHR32071">
    <property type="entry name" value="TRANSCRIPTIONAL REGULATORY PROTEIN"/>
    <property type="match status" value="1"/>
</dbReference>
<evidence type="ECO:0000256" key="1">
    <source>
        <dbReference type="ARBA" id="ARBA00022741"/>
    </source>
</evidence>
<dbReference type="Pfam" id="PF14532">
    <property type="entry name" value="Sigma54_activ_2"/>
    <property type="match status" value="1"/>
</dbReference>
<dbReference type="OrthoDB" id="231230at2"/>
<evidence type="ECO:0000256" key="2">
    <source>
        <dbReference type="ARBA" id="ARBA00022840"/>
    </source>
</evidence>
<dbReference type="SUPFAM" id="SSF52540">
    <property type="entry name" value="P-loop containing nucleoside triphosphate hydrolases"/>
    <property type="match status" value="1"/>
</dbReference>
<gene>
    <name evidence="7" type="primary">zraR_2</name>
    <name evidence="7" type="ORF">EC9_01090</name>
</gene>
<feature type="domain" description="PAS" evidence="6">
    <location>
        <begin position="9"/>
        <end position="53"/>
    </location>
</feature>
<keyword evidence="3" id="KW-0805">Transcription regulation</keyword>
<keyword evidence="1" id="KW-0547">Nucleotide-binding</keyword>
<evidence type="ECO:0000313" key="8">
    <source>
        <dbReference type="Proteomes" id="UP000319557"/>
    </source>
</evidence>
<dbReference type="InterPro" id="IPR058031">
    <property type="entry name" value="AAA_lid_NorR"/>
</dbReference>
<evidence type="ECO:0000259" key="6">
    <source>
        <dbReference type="PROSITE" id="PS50112"/>
    </source>
</evidence>
<organism evidence="7 8">
    <name type="scientific">Rosistilla ulvae</name>
    <dbReference type="NCBI Taxonomy" id="1930277"/>
    <lineage>
        <taxon>Bacteria</taxon>
        <taxon>Pseudomonadati</taxon>
        <taxon>Planctomycetota</taxon>
        <taxon>Planctomycetia</taxon>
        <taxon>Pirellulales</taxon>
        <taxon>Pirellulaceae</taxon>
        <taxon>Rosistilla</taxon>
    </lineage>
</organism>
<dbReference type="PROSITE" id="PS50045">
    <property type="entry name" value="SIGMA54_INTERACT_4"/>
    <property type="match status" value="1"/>
</dbReference>
<evidence type="ECO:0000256" key="4">
    <source>
        <dbReference type="ARBA" id="ARBA00023163"/>
    </source>
</evidence>
<dbReference type="EMBL" id="CP036261">
    <property type="protein sequence ID" value="QDS85951.1"/>
    <property type="molecule type" value="Genomic_DNA"/>
</dbReference>
<dbReference type="SUPFAM" id="SSF55785">
    <property type="entry name" value="PYP-like sensor domain (PAS domain)"/>
    <property type="match status" value="1"/>
</dbReference>
<sequence length="456" mass="49764">MSAGSRGTSIRPLGKILEAIGEPVYVVTRDGRFEYFNRAALEWLGCESQPLLDWKPSPDRDPASAIDALALSLQPPKILRRGRPISQPIAPRVDTLQGPASREMLFIPLGEPAVEFVVAVGDCHWAGEASAESIDLVSLSRQLAAIRQQYPRLNQLGPLVGASGAAEHLRRQASLAAECSSNVFLVGRSGCGGDQLALAIHRRPTESPSAWSSLTPIDCALMDAELLEAALSPVIARLGGSSTARATVLLRNLDRLAVEAQSPLRQRLAEFGSRLRCISLSELSVAECLRSEHLDGDLIYRLATLEIAVPSLTQRIVDLPLIVQFLIERRAKPNQIIDGISRPALDLLSTYPWPGDFDELDAAIRHSMRESGSPVIQPQHLPLAIRSYTPPDPAATADDRPIDLDRLLARIERELIDRALERSDGNRAEAARRLGISRSRLLRRIDDSDDSTEAEG</sequence>
<dbReference type="InterPro" id="IPR035965">
    <property type="entry name" value="PAS-like_dom_sf"/>
</dbReference>
<dbReference type="Pfam" id="PF02954">
    <property type="entry name" value="HTH_8"/>
    <property type="match status" value="1"/>
</dbReference>
<dbReference type="PANTHER" id="PTHR32071:SF57">
    <property type="entry name" value="C4-DICARBOXYLATE TRANSPORT TRANSCRIPTIONAL REGULATORY PROTEIN DCTD"/>
    <property type="match status" value="1"/>
</dbReference>
<keyword evidence="2" id="KW-0067">ATP-binding</keyword>
<protein>
    <submittedName>
        <fullName evidence="7">Transcriptional regulatory protein ZraR</fullName>
    </submittedName>
</protein>
<reference evidence="7 8" key="1">
    <citation type="submission" date="2019-02" db="EMBL/GenBank/DDBJ databases">
        <title>Deep-cultivation of Planctomycetes and their phenomic and genomic characterization uncovers novel biology.</title>
        <authorList>
            <person name="Wiegand S."/>
            <person name="Jogler M."/>
            <person name="Boedeker C."/>
            <person name="Pinto D."/>
            <person name="Vollmers J."/>
            <person name="Rivas-Marin E."/>
            <person name="Kohn T."/>
            <person name="Peeters S.H."/>
            <person name="Heuer A."/>
            <person name="Rast P."/>
            <person name="Oberbeckmann S."/>
            <person name="Bunk B."/>
            <person name="Jeske O."/>
            <person name="Meyerdierks A."/>
            <person name="Storesund J.E."/>
            <person name="Kallscheuer N."/>
            <person name="Luecker S."/>
            <person name="Lage O.M."/>
            <person name="Pohl T."/>
            <person name="Merkel B.J."/>
            <person name="Hornburger P."/>
            <person name="Mueller R.-W."/>
            <person name="Bruemmer F."/>
            <person name="Labrenz M."/>
            <person name="Spormann A.M."/>
            <person name="Op den Camp H."/>
            <person name="Overmann J."/>
            <person name="Amann R."/>
            <person name="Jetten M.S.M."/>
            <person name="Mascher T."/>
            <person name="Medema M.H."/>
            <person name="Devos D.P."/>
            <person name="Kaster A.-K."/>
            <person name="Ovreas L."/>
            <person name="Rohde M."/>
            <person name="Galperin M.Y."/>
            <person name="Jogler C."/>
        </authorList>
    </citation>
    <scope>NUCLEOTIDE SEQUENCE [LARGE SCALE GENOMIC DNA]</scope>
    <source>
        <strain evidence="7 8">EC9</strain>
    </source>
</reference>
<dbReference type="Gene3D" id="3.40.50.300">
    <property type="entry name" value="P-loop containing nucleotide triphosphate hydrolases"/>
    <property type="match status" value="1"/>
</dbReference>
<evidence type="ECO:0000256" key="3">
    <source>
        <dbReference type="ARBA" id="ARBA00023015"/>
    </source>
</evidence>